<dbReference type="OrthoDB" id="9779968at2"/>
<comment type="caution">
    <text evidence="1">The sequence shown here is derived from an EMBL/GenBank/DDBJ whole genome shotgun (WGS) entry which is preliminary data.</text>
</comment>
<sequence>MPDTPQGLHPDCPDLRRLGPNRAEATLRATAARMRHDEERRSELWSRGFTRRRALAGAGMVGVAAFGAQLVTTRVSFGDPASTGGTLVVVFLRGGMDGLSVLVPADDPHLKQARPNIAVPGGALIPLTRGFGLHPALEPMRKHWKNGTFSAVPALSTPDLSRSHFQAQDCLERGGASTSAAATGWLDRVLAQLGPGTTFRAVGEASTLPRALVGTGGELALRGIDTFKLAGWDGVHDRTVQALSTLYTGFDHPLAGQAKNTLQALATAEKLSHAQYQASVPYPDDDFAKSLADVARLIKSKVGLRVACVDLGGWDMHTNLGKVDAGDMTSMLTRLGKALDAFATDLGPALNDTTLVTMTEFGRRVEENGNTGLDHGHGAVALLLGGGLKAQNIAGDWAGLAPDVLDNGDVPGSNDYRDLLGELVTKRLGLGADGLRTIFPGHDYAALGAMR</sequence>
<proteinExistence type="predicted"/>
<dbReference type="AlphaFoldDB" id="A0A4R6S534"/>
<accession>A0A4R6S534</accession>
<dbReference type="Pfam" id="PF07394">
    <property type="entry name" value="DUF1501"/>
    <property type="match status" value="1"/>
</dbReference>
<name>A0A4R6S534_LABRH</name>
<dbReference type="InterPro" id="IPR010869">
    <property type="entry name" value="DUF1501"/>
</dbReference>
<gene>
    <name evidence="1" type="ORF">EV186_10542</name>
</gene>
<dbReference type="PANTHER" id="PTHR43737">
    <property type="entry name" value="BLL7424 PROTEIN"/>
    <property type="match status" value="1"/>
</dbReference>
<organism evidence="1 2">
    <name type="scientific">Labedaea rhizosphaerae</name>
    <dbReference type="NCBI Taxonomy" id="598644"/>
    <lineage>
        <taxon>Bacteria</taxon>
        <taxon>Bacillati</taxon>
        <taxon>Actinomycetota</taxon>
        <taxon>Actinomycetes</taxon>
        <taxon>Pseudonocardiales</taxon>
        <taxon>Pseudonocardiaceae</taxon>
        <taxon>Labedaea</taxon>
    </lineage>
</organism>
<dbReference type="PANTHER" id="PTHR43737:SF1">
    <property type="entry name" value="DUF1501 DOMAIN-CONTAINING PROTEIN"/>
    <property type="match status" value="1"/>
</dbReference>
<evidence type="ECO:0000313" key="2">
    <source>
        <dbReference type="Proteomes" id="UP000295444"/>
    </source>
</evidence>
<keyword evidence="2" id="KW-1185">Reference proteome</keyword>
<dbReference type="Proteomes" id="UP000295444">
    <property type="component" value="Unassembled WGS sequence"/>
</dbReference>
<dbReference type="EMBL" id="SNXZ01000005">
    <property type="protein sequence ID" value="TDP94810.1"/>
    <property type="molecule type" value="Genomic_DNA"/>
</dbReference>
<reference evidence="1 2" key="1">
    <citation type="submission" date="2019-03" db="EMBL/GenBank/DDBJ databases">
        <title>Genomic Encyclopedia of Type Strains, Phase IV (KMG-IV): sequencing the most valuable type-strain genomes for metagenomic binning, comparative biology and taxonomic classification.</title>
        <authorList>
            <person name="Goeker M."/>
        </authorList>
    </citation>
    <scope>NUCLEOTIDE SEQUENCE [LARGE SCALE GENOMIC DNA]</scope>
    <source>
        <strain evidence="1 2">DSM 45361</strain>
    </source>
</reference>
<dbReference type="RefSeq" id="WP_133852234.1">
    <property type="nucleotide sequence ID" value="NZ_SNXZ01000005.1"/>
</dbReference>
<evidence type="ECO:0000313" key="1">
    <source>
        <dbReference type="EMBL" id="TDP94810.1"/>
    </source>
</evidence>
<protein>
    <submittedName>
        <fullName evidence="1">Uncharacterized protein (DUF1501 family)</fullName>
    </submittedName>
</protein>